<gene>
    <name evidence="1" type="ORF">AK812_SmicGene43826</name>
</gene>
<evidence type="ECO:0000313" key="1">
    <source>
        <dbReference type="EMBL" id="OLP76262.1"/>
    </source>
</evidence>
<evidence type="ECO:0000313" key="2">
    <source>
        <dbReference type="Proteomes" id="UP000186817"/>
    </source>
</evidence>
<keyword evidence="2" id="KW-1185">Reference proteome</keyword>
<dbReference type="OrthoDB" id="426968at2759"/>
<dbReference type="AlphaFoldDB" id="A0A1Q9C010"/>
<name>A0A1Q9C010_SYMMI</name>
<feature type="non-terminal residue" evidence="1">
    <location>
        <position position="336"/>
    </location>
</feature>
<dbReference type="Proteomes" id="UP000186817">
    <property type="component" value="Unassembled WGS sequence"/>
</dbReference>
<comment type="caution">
    <text evidence="1">The sequence shown here is derived from an EMBL/GenBank/DDBJ whole genome shotgun (WGS) entry which is preliminary data.</text>
</comment>
<organism evidence="1 2">
    <name type="scientific">Symbiodinium microadriaticum</name>
    <name type="common">Dinoflagellate</name>
    <name type="synonym">Zooxanthella microadriatica</name>
    <dbReference type="NCBI Taxonomy" id="2951"/>
    <lineage>
        <taxon>Eukaryota</taxon>
        <taxon>Sar</taxon>
        <taxon>Alveolata</taxon>
        <taxon>Dinophyceae</taxon>
        <taxon>Suessiales</taxon>
        <taxon>Symbiodiniaceae</taxon>
        <taxon>Symbiodinium</taxon>
    </lineage>
</organism>
<sequence length="336" mass="37393">MSSVESSYRHCAKVCRDADFVNGPYELARVAHGRPVYVHSKGELGIRYFHEEKRWAIVWLAQDNGTCLAYSEDPGTHGALGEEALNQIDALVEAVDTKADGITFKTFCASTLEHPGHIDLEWMFWETQLQSFCADPATRTLVAPSVVRILGRRQEAENARINGSYALAGVIEGRPAYVQPGTRHLIRYSSRSDRWLVETDGLVEPSLATRLYHWVFGGDLNGGDRCAAYANASASEQPGTTHLEWSVWESKRGCFIADPEVRCTTAPVALQVCGRARRENEFINGDYQLAGIHLGRVFYQKPGSQTVIRFWPLRNRWLIDGNGLQPSDAVLPAAVE</sequence>
<accession>A0A1Q9C010</accession>
<dbReference type="EMBL" id="LSRX01002082">
    <property type="protein sequence ID" value="OLP76262.1"/>
    <property type="molecule type" value="Genomic_DNA"/>
</dbReference>
<reference evidence="1 2" key="1">
    <citation type="submission" date="2016-02" db="EMBL/GenBank/DDBJ databases">
        <title>Genome analysis of coral dinoflagellate symbionts highlights evolutionary adaptations to a symbiotic lifestyle.</title>
        <authorList>
            <person name="Aranda M."/>
            <person name="Li Y."/>
            <person name="Liew Y.J."/>
            <person name="Baumgarten S."/>
            <person name="Simakov O."/>
            <person name="Wilson M."/>
            <person name="Piel J."/>
            <person name="Ashoor H."/>
            <person name="Bougouffa S."/>
            <person name="Bajic V.B."/>
            <person name="Ryu T."/>
            <person name="Ravasi T."/>
            <person name="Bayer T."/>
            <person name="Micklem G."/>
            <person name="Kim H."/>
            <person name="Bhak J."/>
            <person name="Lajeunesse T.C."/>
            <person name="Voolstra C.R."/>
        </authorList>
    </citation>
    <scope>NUCLEOTIDE SEQUENCE [LARGE SCALE GENOMIC DNA]</scope>
    <source>
        <strain evidence="1 2">CCMP2467</strain>
    </source>
</reference>
<protein>
    <submittedName>
        <fullName evidence="1">Uncharacterized protein</fullName>
    </submittedName>
</protein>
<proteinExistence type="predicted"/>